<dbReference type="OrthoDB" id="3797628at2759"/>
<evidence type="ECO:0000313" key="2">
    <source>
        <dbReference type="EMBL" id="CAN69827.1"/>
    </source>
</evidence>
<name>A5B8R1_VITVI</name>
<dbReference type="GO" id="GO:0000166">
    <property type="term" value="F:nucleotide binding"/>
    <property type="evidence" value="ECO:0007669"/>
    <property type="project" value="InterPro"/>
</dbReference>
<proteinExistence type="predicted"/>
<keyword evidence="1" id="KW-0460">Magnesium</keyword>
<accession>A5B8R1</accession>
<dbReference type="Gene3D" id="3.40.1110.10">
    <property type="entry name" value="Calcium-transporting ATPase, cytoplasmic domain N"/>
    <property type="match status" value="1"/>
</dbReference>
<dbReference type="InterPro" id="IPR023299">
    <property type="entry name" value="ATPase_P-typ_cyto_dom_N"/>
</dbReference>
<protein>
    <submittedName>
        <fullName evidence="2">Uncharacterized protein</fullName>
    </submittedName>
</protein>
<reference evidence="2" key="1">
    <citation type="journal article" date="2007" name="PLoS ONE">
        <title>The first genome sequence of an elite grapevine cultivar (Pinot noir Vitis vinifera L.): coping with a highly heterozygous genome.</title>
        <authorList>
            <person name="Velasco R."/>
            <person name="Zharkikh A."/>
            <person name="Troggio M."/>
            <person name="Cartwright D.A."/>
            <person name="Cestaro A."/>
            <person name="Pruss D."/>
            <person name="Pindo M."/>
            <person name="FitzGerald L.M."/>
            <person name="Vezzulli S."/>
            <person name="Reid J."/>
            <person name="Malacarne G."/>
            <person name="Iliev D."/>
            <person name="Coppola G."/>
            <person name="Wardell B."/>
            <person name="Micheletti D."/>
            <person name="Macalma T."/>
            <person name="Facci M."/>
            <person name="Mitchell J.T."/>
            <person name="Perazzolli M."/>
            <person name="Eldredge G."/>
            <person name="Gatto P."/>
            <person name="Oyzerski R."/>
            <person name="Moretto M."/>
            <person name="Gutin N."/>
            <person name="Stefanini M."/>
            <person name="Chen Y."/>
            <person name="Segala C."/>
            <person name="Davenport C."/>
            <person name="Dematte L."/>
            <person name="Mraz A."/>
            <person name="Battilana J."/>
            <person name="Stormo K."/>
            <person name="Costa F."/>
            <person name="Tao Q."/>
            <person name="Si-Ammour A."/>
            <person name="Harkins T."/>
            <person name="Lackey A."/>
            <person name="Perbost C."/>
            <person name="Taillon B."/>
            <person name="Stella A."/>
            <person name="Solovyev V."/>
            <person name="Fawcett J.A."/>
            <person name="Sterck L."/>
            <person name="Vandepoele K."/>
            <person name="Grando S.M."/>
            <person name="Toppo S."/>
            <person name="Moser C."/>
            <person name="Lanchbury J."/>
            <person name="Bogden R."/>
            <person name="Skolnick M."/>
            <person name="Sgaramella V."/>
            <person name="Bhatnagar S.K."/>
            <person name="Fontana P."/>
            <person name="Gutin A."/>
            <person name="Van de Peer Y."/>
            <person name="Salamini F."/>
            <person name="Viola R."/>
        </authorList>
    </citation>
    <scope>NUCLEOTIDE SEQUENCE</scope>
</reference>
<organism evidence="2">
    <name type="scientific">Vitis vinifera</name>
    <name type="common">Grape</name>
    <dbReference type="NCBI Taxonomy" id="29760"/>
    <lineage>
        <taxon>Eukaryota</taxon>
        <taxon>Viridiplantae</taxon>
        <taxon>Streptophyta</taxon>
        <taxon>Embryophyta</taxon>
        <taxon>Tracheophyta</taxon>
        <taxon>Spermatophyta</taxon>
        <taxon>Magnoliopsida</taxon>
        <taxon>eudicotyledons</taxon>
        <taxon>Gunneridae</taxon>
        <taxon>Pentapetalae</taxon>
        <taxon>rosids</taxon>
        <taxon>Vitales</taxon>
        <taxon>Vitaceae</taxon>
        <taxon>Viteae</taxon>
        <taxon>Vitis</taxon>
    </lineage>
</organism>
<sequence>MHFLSFIPMDKRTVITYIDSNGNWIRASKGVPEQILNLHQEKEETVGKVHAIIDKFAERGLRSLGVAYQEVLEQTKENPEVLGHFVGSCPCLILQGMTVLRPSAGHLTLESSIFGHKPSFGGFGSTPIQTSPFGSAFQHAQPTFISSLFGSSTSFSASQAAFGASNTPTFMATSTPAFCVASTTPTFGAINTSAFSSTPSPTFGSTGSAFSASSVVVFASSGAFSAPSTPILGSTSSTTPLYLEHHQLLHLKLVLLRLFLEHQAHQVLGHHLQFFVPLQLRE</sequence>
<dbReference type="PANTHER" id="PTHR42861">
    <property type="entry name" value="CALCIUM-TRANSPORTING ATPASE"/>
    <property type="match status" value="1"/>
</dbReference>
<evidence type="ECO:0000256" key="1">
    <source>
        <dbReference type="ARBA" id="ARBA00022842"/>
    </source>
</evidence>
<gene>
    <name evidence="2" type="ORF">VITISV_039363</name>
</gene>
<dbReference type="AlphaFoldDB" id="A5B8R1"/>
<dbReference type="SUPFAM" id="SSF81660">
    <property type="entry name" value="Metal cation-transporting ATPase, ATP-binding domain N"/>
    <property type="match status" value="1"/>
</dbReference>
<dbReference type="EMBL" id="AM450541">
    <property type="protein sequence ID" value="CAN69827.1"/>
    <property type="molecule type" value="Genomic_DNA"/>
</dbReference>